<sequence length="84" mass="10123">MNEKLLKRIVKKETGLAMKNCQIRSVFYTRDDVYIDYLDLTELGHFNHKTEKIAFWPDQLETHRILVPEEVKQEVADNMLRRMK</sequence>
<comment type="caution">
    <text evidence="1">The sequence shown here is derived from an EMBL/GenBank/DDBJ whole genome shotgun (WGS) entry which is preliminary data.</text>
</comment>
<evidence type="ECO:0000313" key="1">
    <source>
        <dbReference type="EMBL" id="MCU7380629.1"/>
    </source>
</evidence>
<gene>
    <name evidence="1" type="ORF">OBO34_20150</name>
</gene>
<dbReference type="EMBL" id="JAOSHN010000012">
    <property type="protein sequence ID" value="MCU7380629.1"/>
    <property type="molecule type" value="Genomic_DNA"/>
</dbReference>
<dbReference type="Proteomes" id="UP001065549">
    <property type="component" value="Unassembled WGS sequence"/>
</dbReference>
<protein>
    <submittedName>
        <fullName evidence="1">Uncharacterized protein</fullName>
    </submittedName>
</protein>
<name>A0A9J6QYV2_9FIRM</name>
<keyword evidence="2" id="KW-1185">Reference proteome</keyword>
<reference evidence="1" key="1">
    <citation type="submission" date="2022-09" db="EMBL/GenBank/DDBJ databases">
        <title>Culturomic study of gut microbiota in children with autism spectrum disorder.</title>
        <authorList>
            <person name="Efimov B.A."/>
            <person name="Chaplin A.V."/>
            <person name="Sokolova S.R."/>
            <person name="Pikina A.P."/>
            <person name="Korzhanova M."/>
            <person name="Belova V."/>
            <person name="Korostin D."/>
        </authorList>
    </citation>
    <scope>NUCLEOTIDE SEQUENCE</scope>
    <source>
        <strain evidence="1">ASD5510</strain>
    </source>
</reference>
<dbReference type="RefSeq" id="WP_269478794.1">
    <property type="nucleotide sequence ID" value="NZ_JAOSHN010000012.1"/>
</dbReference>
<organism evidence="1 2">
    <name type="scientific">Hominibacterium faecale</name>
    <dbReference type="NCBI Taxonomy" id="2839743"/>
    <lineage>
        <taxon>Bacteria</taxon>
        <taxon>Bacillati</taxon>
        <taxon>Bacillota</taxon>
        <taxon>Clostridia</taxon>
        <taxon>Peptostreptococcales</taxon>
        <taxon>Anaerovoracaceae</taxon>
        <taxon>Hominibacterium</taxon>
    </lineage>
</organism>
<dbReference type="AlphaFoldDB" id="A0A9J6QYV2"/>
<accession>A0A9J6QYV2</accession>
<proteinExistence type="predicted"/>
<evidence type="ECO:0000313" key="2">
    <source>
        <dbReference type="Proteomes" id="UP001065549"/>
    </source>
</evidence>